<organism evidence="2 3">
    <name type="scientific">Boletus edulis BED1</name>
    <dbReference type="NCBI Taxonomy" id="1328754"/>
    <lineage>
        <taxon>Eukaryota</taxon>
        <taxon>Fungi</taxon>
        <taxon>Dikarya</taxon>
        <taxon>Basidiomycota</taxon>
        <taxon>Agaricomycotina</taxon>
        <taxon>Agaricomycetes</taxon>
        <taxon>Agaricomycetidae</taxon>
        <taxon>Boletales</taxon>
        <taxon>Boletineae</taxon>
        <taxon>Boletaceae</taxon>
        <taxon>Boletoideae</taxon>
        <taxon>Boletus</taxon>
    </lineage>
</organism>
<comment type="caution">
    <text evidence="2">The sequence shown here is derived from an EMBL/GenBank/DDBJ whole genome shotgun (WGS) entry which is preliminary data.</text>
</comment>
<feature type="compositionally biased region" description="Pro residues" evidence="1">
    <location>
        <begin position="157"/>
        <end position="178"/>
    </location>
</feature>
<gene>
    <name evidence="2" type="ORF">L210DRAFT_3642716</name>
</gene>
<dbReference type="Proteomes" id="UP001194468">
    <property type="component" value="Unassembled WGS sequence"/>
</dbReference>
<name>A0AAD4BZF0_BOLED</name>
<evidence type="ECO:0000313" key="3">
    <source>
        <dbReference type="Proteomes" id="UP001194468"/>
    </source>
</evidence>
<dbReference type="EMBL" id="WHUW01000006">
    <property type="protein sequence ID" value="KAF8444472.1"/>
    <property type="molecule type" value="Genomic_DNA"/>
</dbReference>
<evidence type="ECO:0000313" key="2">
    <source>
        <dbReference type="EMBL" id="KAF8444472.1"/>
    </source>
</evidence>
<dbReference type="AlphaFoldDB" id="A0AAD4BZF0"/>
<evidence type="ECO:0000256" key="1">
    <source>
        <dbReference type="SAM" id="MobiDB-lite"/>
    </source>
</evidence>
<accession>A0AAD4BZF0</accession>
<feature type="region of interest" description="Disordered" evidence="1">
    <location>
        <begin position="156"/>
        <end position="178"/>
    </location>
</feature>
<keyword evidence="3" id="KW-1185">Reference proteome</keyword>
<protein>
    <submittedName>
        <fullName evidence="2">Uncharacterized protein</fullName>
    </submittedName>
</protein>
<proteinExistence type="predicted"/>
<reference evidence="2" key="2">
    <citation type="journal article" date="2020" name="Nat. Commun.">
        <title>Large-scale genome sequencing of mycorrhizal fungi provides insights into the early evolution of symbiotic traits.</title>
        <authorList>
            <person name="Miyauchi S."/>
            <person name="Kiss E."/>
            <person name="Kuo A."/>
            <person name="Drula E."/>
            <person name="Kohler A."/>
            <person name="Sanchez-Garcia M."/>
            <person name="Morin E."/>
            <person name="Andreopoulos B."/>
            <person name="Barry K.W."/>
            <person name="Bonito G."/>
            <person name="Buee M."/>
            <person name="Carver A."/>
            <person name="Chen C."/>
            <person name="Cichocki N."/>
            <person name="Clum A."/>
            <person name="Culley D."/>
            <person name="Crous P.W."/>
            <person name="Fauchery L."/>
            <person name="Girlanda M."/>
            <person name="Hayes R.D."/>
            <person name="Keri Z."/>
            <person name="LaButti K."/>
            <person name="Lipzen A."/>
            <person name="Lombard V."/>
            <person name="Magnuson J."/>
            <person name="Maillard F."/>
            <person name="Murat C."/>
            <person name="Nolan M."/>
            <person name="Ohm R.A."/>
            <person name="Pangilinan J."/>
            <person name="Pereira M.F."/>
            <person name="Perotto S."/>
            <person name="Peter M."/>
            <person name="Pfister S."/>
            <person name="Riley R."/>
            <person name="Sitrit Y."/>
            <person name="Stielow J.B."/>
            <person name="Szollosi G."/>
            <person name="Zifcakova L."/>
            <person name="Stursova M."/>
            <person name="Spatafora J.W."/>
            <person name="Tedersoo L."/>
            <person name="Vaario L.M."/>
            <person name="Yamada A."/>
            <person name="Yan M."/>
            <person name="Wang P."/>
            <person name="Xu J."/>
            <person name="Bruns T."/>
            <person name="Baldrian P."/>
            <person name="Vilgalys R."/>
            <person name="Dunand C."/>
            <person name="Henrissat B."/>
            <person name="Grigoriev I.V."/>
            <person name="Hibbett D."/>
            <person name="Nagy L.G."/>
            <person name="Martin F.M."/>
        </authorList>
    </citation>
    <scope>NUCLEOTIDE SEQUENCE</scope>
    <source>
        <strain evidence="2">BED1</strain>
    </source>
</reference>
<sequence length="393" mass="42831">MPLDSVPPPPPRGKIPPKPKHICSPSALCEIRLSEAGRVFHHFPKGTFRARFIPPTIPQYVLKAFSANPFQWSWTIRDGPRKGKVYPVPTIPTSCPSGAGKALRWVVSLFHTYKLHLNAQALDPSTGRVLPAYLRLYQNNMLVHFRAQLALAKPLPTTAPGPKPPKPVKAPAPPPVTPPNKAYATAAEVLELRKELSELRAIIATLHDKQAPSQPTSPIIAPTVTPASHYSTPSLTPSVSTAASHTTPSTLPWLQWILDQPSCPMWLRNSLDSGMLATLHQAVPDDVPQVIQVTHPARPPLYRWSTFPSASPPGLTLDSGMLATLHQAVPDDVPQVIQVTHPAHPSLYVGFDSNGDLTIALHFPPEVVDVSFRLPARFDYKSSSGLEKSPVPQ</sequence>
<reference evidence="2" key="1">
    <citation type="submission" date="2019-10" db="EMBL/GenBank/DDBJ databases">
        <authorList>
            <consortium name="DOE Joint Genome Institute"/>
            <person name="Kuo A."/>
            <person name="Miyauchi S."/>
            <person name="Kiss E."/>
            <person name="Drula E."/>
            <person name="Kohler A."/>
            <person name="Sanchez-Garcia M."/>
            <person name="Andreopoulos B."/>
            <person name="Barry K.W."/>
            <person name="Bonito G."/>
            <person name="Buee M."/>
            <person name="Carver A."/>
            <person name="Chen C."/>
            <person name="Cichocki N."/>
            <person name="Clum A."/>
            <person name="Culley D."/>
            <person name="Crous P.W."/>
            <person name="Fauchery L."/>
            <person name="Girlanda M."/>
            <person name="Hayes R."/>
            <person name="Keri Z."/>
            <person name="LaButti K."/>
            <person name="Lipzen A."/>
            <person name="Lombard V."/>
            <person name="Magnuson J."/>
            <person name="Maillard F."/>
            <person name="Morin E."/>
            <person name="Murat C."/>
            <person name="Nolan M."/>
            <person name="Ohm R."/>
            <person name="Pangilinan J."/>
            <person name="Pereira M."/>
            <person name="Perotto S."/>
            <person name="Peter M."/>
            <person name="Riley R."/>
            <person name="Sitrit Y."/>
            <person name="Stielow B."/>
            <person name="Szollosi G."/>
            <person name="Zifcakova L."/>
            <person name="Stursova M."/>
            <person name="Spatafora J.W."/>
            <person name="Tedersoo L."/>
            <person name="Vaario L.-M."/>
            <person name="Yamada A."/>
            <person name="Yan M."/>
            <person name="Wang P."/>
            <person name="Xu J."/>
            <person name="Bruns T."/>
            <person name="Baldrian P."/>
            <person name="Vilgalys R."/>
            <person name="Henrissat B."/>
            <person name="Grigoriev I.V."/>
            <person name="Hibbett D."/>
            <person name="Nagy L.G."/>
            <person name="Martin F.M."/>
        </authorList>
    </citation>
    <scope>NUCLEOTIDE SEQUENCE</scope>
    <source>
        <strain evidence="2">BED1</strain>
    </source>
</reference>